<feature type="domain" description="GST N-terminal" evidence="1">
    <location>
        <begin position="1"/>
        <end position="83"/>
    </location>
</feature>
<dbReference type="InterPro" id="IPR004046">
    <property type="entry name" value="GST_C"/>
</dbReference>
<reference evidence="3 4" key="1">
    <citation type="journal article" date="2021" name="Microorganisms">
        <title>Acidisoma silvae sp. nov. and Acidisomacellulosilytica sp. nov., Two Acidophilic Bacteria Isolated from Decaying Wood, Hydrolyzing Cellulose and Producing Poly-3-hydroxybutyrate.</title>
        <authorList>
            <person name="Mieszkin S."/>
            <person name="Pouder E."/>
            <person name="Uroz S."/>
            <person name="Simon-Colin C."/>
            <person name="Alain K."/>
        </authorList>
    </citation>
    <scope>NUCLEOTIDE SEQUENCE [LARGE SCALE GENOMIC DNA]</scope>
    <source>
        <strain evidence="3 4">HW T5.17</strain>
    </source>
</reference>
<proteinExistence type="predicted"/>
<protein>
    <submittedName>
        <fullName evidence="3">Glutathione S-transferase</fullName>
    </submittedName>
</protein>
<dbReference type="CDD" id="cd03182">
    <property type="entry name" value="GST_C_GTT2_like"/>
    <property type="match status" value="1"/>
</dbReference>
<organism evidence="3 4">
    <name type="scientific">Acidisoma cellulosilyticum</name>
    <dbReference type="NCBI Taxonomy" id="2802395"/>
    <lineage>
        <taxon>Bacteria</taxon>
        <taxon>Pseudomonadati</taxon>
        <taxon>Pseudomonadota</taxon>
        <taxon>Alphaproteobacteria</taxon>
        <taxon>Acetobacterales</taxon>
        <taxon>Acidocellaceae</taxon>
        <taxon>Acidisoma</taxon>
    </lineage>
</organism>
<evidence type="ECO:0000313" key="4">
    <source>
        <dbReference type="Proteomes" id="UP000721844"/>
    </source>
</evidence>
<dbReference type="RefSeq" id="WP_227307927.1">
    <property type="nucleotide sequence ID" value="NZ_JAESVA010000004.1"/>
</dbReference>
<dbReference type="SFLD" id="SFLDG00358">
    <property type="entry name" value="Main_(cytGST)"/>
    <property type="match status" value="1"/>
</dbReference>
<dbReference type="SFLD" id="SFLDS00019">
    <property type="entry name" value="Glutathione_Transferase_(cytos"/>
    <property type="match status" value="1"/>
</dbReference>
<dbReference type="SUPFAM" id="SSF52833">
    <property type="entry name" value="Thioredoxin-like"/>
    <property type="match status" value="1"/>
</dbReference>
<dbReference type="SUPFAM" id="SSF47616">
    <property type="entry name" value="GST C-terminal domain-like"/>
    <property type="match status" value="1"/>
</dbReference>
<dbReference type="PANTHER" id="PTHR44051:SF8">
    <property type="entry name" value="GLUTATHIONE S-TRANSFERASE GSTA"/>
    <property type="match status" value="1"/>
</dbReference>
<comment type="caution">
    <text evidence="3">The sequence shown here is derived from an EMBL/GenBank/DDBJ whole genome shotgun (WGS) entry which is preliminary data.</text>
</comment>
<dbReference type="InterPro" id="IPR004045">
    <property type="entry name" value="Glutathione_S-Trfase_N"/>
</dbReference>
<evidence type="ECO:0000259" key="2">
    <source>
        <dbReference type="PROSITE" id="PS50405"/>
    </source>
</evidence>
<dbReference type="Pfam" id="PF00043">
    <property type="entry name" value="GST_C"/>
    <property type="match status" value="1"/>
</dbReference>
<dbReference type="InterPro" id="IPR034346">
    <property type="entry name" value="Gtt2-like_C"/>
</dbReference>
<sequence length="228" mass="25227">MKIFDRPGFPNPARIRIVLAEKGLDSQINFVSVDLIGAEHKQAEFLEKNPSGVLPVLQLDDGTYIAECTAITEYLDNLDGDPRLTGRTPKEKALIHMMQRRAEAELLDAVGNYFHHATPGLGTALQAFKSPAWEGRKDWGDRQREKALGGLRYFDNVLKDSPFIAGDHFSLADITVYAGLMFGDAAGITIPDDHAALKTWRETVSEIPSVKNRSGQAFGSEDLRRLGF</sequence>
<feature type="domain" description="GST C-terminal" evidence="2">
    <location>
        <begin position="88"/>
        <end position="226"/>
    </location>
</feature>
<dbReference type="CDD" id="cd03051">
    <property type="entry name" value="GST_N_GTT2_like"/>
    <property type="match status" value="1"/>
</dbReference>
<dbReference type="Gene3D" id="1.20.1050.10">
    <property type="match status" value="1"/>
</dbReference>
<dbReference type="PROSITE" id="PS50404">
    <property type="entry name" value="GST_NTER"/>
    <property type="match status" value="1"/>
</dbReference>
<gene>
    <name evidence="3" type="ORF">ACELLULO517_13495</name>
</gene>
<name>A0A963Z272_9PROT</name>
<dbReference type="InterPro" id="IPR034345">
    <property type="entry name" value="Gtt2-like_N"/>
</dbReference>
<dbReference type="AlphaFoldDB" id="A0A963Z272"/>
<dbReference type="InterPro" id="IPR010987">
    <property type="entry name" value="Glutathione-S-Trfase_C-like"/>
</dbReference>
<dbReference type="Pfam" id="PF13409">
    <property type="entry name" value="GST_N_2"/>
    <property type="match status" value="1"/>
</dbReference>
<dbReference type="EMBL" id="JAESVA010000004">
    <property type="protein sequence ID" value="MCB8881256.1"/>
    <property type="molecule type" value="Genomic_DNA"/>
</dbReference>
<dbReference type="PANTHER" id="PTHR44051">
    <property type="entry name" value="GLUTATHIONE S-TRANSFERASE-RELATED"/>
    <property type="match status" value="1"/>
</dbReference>
<dbReference type="InterPro" id="IPR040079">
    <property type="entry name" value="Glutathione_S-Trfase"/>
</dbReference>
<dbReference type="InterPro" id="IPR036282">
    <property type="entry name" value="Glutathione-S-Trfase_C_sf"/>
</dbReference>
<dbReference type="Proteomes" id="UP000721844">
    <property type="component" value="Unassembled WGS sequence"/>
</dbReference>
<dbReference type="Gene3D" id="3.40.30.10">
    <property type="entry name" value="Glutaredoxin"/>
    <property type="match status" value="1"/>
</dbReference>
<accession>A0A963Z272</accession>
<dbReference type="InterPro" id="IPR036249">
    <property type="entry name" value="Thioredoxin-like_sf"/>
</dbReference>
<keyword evidence="4" id="KW-1185">Reference proteome</keyword>
<evidence type="ECO:0000259" key="1">
    <source>
        <dbReference type="PROSITE" id="PS50404"/>
    </source>
</evidence>
<evidence type="ECO:0000313" key="3">
    <source>
        <dbReference type="EMBL" id="MCB8881256.1"/>
    </source>
</evidence>
<dbReference type="PROSITE" id="PS50405">
    <property type="entry name" value="GST_CTER"/>
    <property type="match status" value="1"/>
</dbReference>